<name>F2LTM2_HIPMA</name>
<reference evidence="16 18" key="1">
    <citation type="journal article" date="2011" name="Stand. Genomic Sci.">
        <title>Complete genome sequence of the thermophilic sulfur-reducer Hippea maritima type strain (MH(2)).</title>
        <authorList>
            <person name="Huntemann M."/>
            <person name="Lu M."/>
            <person name="Nolan M."/>
            <person name="Lapidus A."/>
            <person name="Lucas S."/>
            <person name="Hammon N."/>
            <person name="Deshpande S."/>
            <person name="Cheng J.F."/>
            <person name="Tapia R."/>
            <person name="Han C."/>
            <person name="Goodwin L."/>
            <person name="Pitluck S."/>
            <person name="Liolios K."/>
            <person name="Pagani I."/>
            <person name="Ivanova N."/>
            <person name="Ovchinikova G."/>
            <person name="Pati A."/>
            <person name="Chen A."/>
            <person name="Palaniappan K."/>
            <person name="Land M."/>
            <person name="Hauser L."/>
            <person name="Jeffries C.D."/>
            <person name="Detter J.C."/>
            <person name="Brambilla E.M."/>
            <person name="Rohde M."/>
            <person name="Spring S."/>
            <person name="Goker M."/>
            <person name="Woyke T."/>
            <person name="Bristow J."/>
            <person name="Eisen J.A."/>
            <person name="Markowitz V."/>
            <person name="Hugenholtz P."/>
            <person name="Kyrpides N.C."/>
            <person name="Klenk H.P."/>
            <person name="Mavromatis K."/>
        </authorList>
    </citation>
    <scope>NUCLEOTIDE SEQUENCE [LARGE SCALE GENOMIC DNA]</scope>
    <source>
        <strain evidence="18">ATCC 700847 / DSM 10411 / MH2</strain>
        <strain evidence="16">DSM 10411</strain>
    </source>
</reference>
<comment type="pathway">
    <text evidence="1 15">Amine and polyamine biosynthesis; S-adenosylmethioninamine biosynthesis; S-adenosylmethioninamine from S-adenosyl-L-methionine: step 1/1.</text>
</comment>
<keyword evidence="3 15" id="KW-0949">S-adenosyl-L-methionine</keyword>
<dbReference type="InterPro" id="IPR017716">
    <property type="entry name" value="S-AdoMet_deCOase_pro-enz"/>
</dbReference>
<evidence type="ECO:0000313" key="16">
    <source>
        <dbReference type="EMBL" id="AEA33347.1"/>
    </source>
</evidence>
<dbReference type="EMBL" id="CP002606">
    <property type="protein sequence ID" value="AEA33347.1"/>
    <property type="molecule type" value="Genomic_DNA"/>
</dbReference>
<keyword evidence="9 15" id="KW-0456">Lyase</keyword>
<dbReference type="HOGENOM" id="CLU_125470_2_3_7"/>
<feature type="modified residue" description="Pyruvic acid (Ser); by autocatalysis" evidence="15">
    <location>
        <position position="63"/>
    </location>
</feature>
<dbReference type="InterPro" id="IPR042284">
    <property type="entry name" value="AdoMetDC_N"/>
</dbReference>
<evidence type="ECO:0000256" key="15">
    <source>
        <dbReference type="HAMAP-Rule" id="MF_00464"/>
    </source>
</evidence>
<comment type="PTM">
    <text evidence="15">Is synthesized initially as an inactive proenzyme. Formation of the active enzyme involves a self-maturation process in which the active site pyruvoyl group is generated from an internal serine residue via an autocatalytic post-translational modification. Two non-identical subunits are generated from the proenzyme in this reaction, and the pyruvate is formed at the N-terminus of the alpha chain, which is derived from the carboxyl end of the proenzyme. The post-translation cleavage follows an unusual pathway, termed non-hydrolytic serinolysis, in which the side chain hydroxyl group of the serine supplies its oxygen atom to form the C-terminus of the beta chain, while the remainder of the serine residue undergoes an oxidative deamination to produce ammonia and the pyruvoyl group blocking the N-terminus of the alpha chain.</text>
</comment>
<dbReference type="EMBL" id="CP002606">
    <property type="protein sequence ID" value="AEA33367.1"/>
    <property type="molecule type" value="Genomic_DNA"/>
</dbReference>
<dbReference type="InterPro" id="IPR016067">
    <property type="entry name" value="S-AdoMet_deCO2ase_core"/>
</dbReference>
<evidence type="ECO:0000256" key="13">
    <source>
        <dbReference type="ARBA" id="ARBA00056215"/>
    </source>
</evidence>
<evidence type="ECO:0000256" key="3">
    <source>
        <dbReference type="ARBA" id="ARBA00022691"/>
    </source>
</evidence>
<dbReference type="SUPFAM" id="SSF56276">
    <property type="entry name" value="S-adenosylmethionine decarboxylase"/>
    <property type="match status" value="1"/>
</dbReference>
<keyword evidence="11 15" id="KW-0670">Pyruvate</keyword>
<evidence type="ECO:0000256" key="1">
    <source>
        <dbReference type="ARBA" id="ARBA00004911"/>
    </source>
</evidence>
<dbReference type="STRING" id="760142.Hipma_0370"/>
<feature type="active site" description="Proton acceptor; for processing activity" evidence="15">
    <location>
        <position position="68"/>
    </location>
</feature>
<accession>F2LTM2</accession>
<evidence type="ECO:0000256" key="8">
    <source>
        <dbReference type="ARBA" id="ARBA00023145"/>
    </source>
</evidence>
<evidence type="ECO:0000313" key="18">
    <source>
        <dbReference type="Proteomes" id="UP000008139"/>
    </source>
</evidence>
<keyword evidence="7 15" id="KW-0620">Polyamine biosynthesis</keyword>
<dbReference type="NCBIfam" id="TIGR03330">
    <property type="entry name" value="SAM_DCase_Bsu"/>
    <property type="match status" value="1"/>
</dbReference>
<dbReference type="Gene3D" id="3.30.160.750">
    <property type="match status" value="1"/>
</dbReference>
<sequence>MKALGRHVLAEYFGCEKELLNDPKALENHLIEAAKAANATVISSSFRTFEPFGVSGVVIVAESHLAIHTWPEYGFAAVDFFTCGDSSNPWKAHEYLKTVLKPSKTEEKEVLRGVLDIENLSFKPFLIEQQKRENNSAAFV</sequence>
<dbReference type="GO" id="GO:0005829">
    <property type="term" value="C:cytosol"/>
    <property type="evidence" value="ECO:0007669"/>
    <property type="project" value="TreeGrafter"/>
</dbReference>
<reference evidence="18" key="2">
    <citation type="submission" date="2011-03" db="EMBL/GenBank/DDBJ databases">
        <title>The complete genome of Hippea maritima DSM 10411.</title>
        <authorList>
            <consortium name="US DOE Joint Genome Institute (JGI-PGF)"/>
            <person name="Lucas S."/>
            <person name="Copeland A."/>
            <person name="Lapidus A."/>
            <person name="Bruce D."/>
            <person name="Goodwin L."/>
            <person name="Pitluck S."/>
            <person name="Peters L."/>
            <person name="Kyrpides N."/>
            <person name="Mavromatis K."/>
            <person name="Pagani I."/>
            <person name="Ivanova N."/>
            <person name="Mikhailova N."/>
            <person name="Lu M."/>
            <person name="Detter J.C."/>
            <person name="Tapia R."/>
            <person name="Han C."/>
            <person name="Land M."/>
            <person name="Hauser L."/>
            <person name="Markowitz V."/>
            <person name="Cheng J.-F."/>
            <person name="Hugenholtz P."/>
            <person name="Woyke T."/>
            <person name="Wu D."/>
            <person name="Spring S."/>
            <person name="Schroeder M."/>
            <person name="Brambilla E."/>
            <person name="Klenk H.-P."/>
            <person name="Eisen J.A."/>
        </authorList>
    </citation>
    <scope>NUCLEOTIDE SEQUENCE [LARGE SCALE GENOMIC DNA]</scope>
    <source>
        <strain evidence="18">ATCC 700847 / DSM 10411 / MH2</strain>
    </source>
</reference>
<dbReference type="GO" id="GO:0008295">
    <property type="term" value="P:spermidine biosynthetic process"/>
    <property type="evidence" value="ECO:0007669"/>
    <property type="project" value="UniProtKB-UniRule"/>
</dbReference>
<evidence type="ECO:0000256" key="6">
    <source>
        <dbReference type="ARBA" id="ARBA00023066"/>
    </source>
</evidence>
<evidence type="ECO:0000256" key="9">
    <source>
        <dbReference type="ARBA" id="ARBA00023239"/>
    </source>
</evidence>
<dbReference type="KEGG" id="hmr:Hipma_0370"/>
<comment type="similarity">
    <text evidence="14 15">Belongs to the prokaryotic AdoMetDC family. Type 1 subfamily.</text>
</comment>
<dbReference type="Gene3D" id="3.30.360.110">
    <property type="entry name" value="S-adenosylmethionine decarboxylase domain"/>
    <property type="match status" value="1"/>
</dbReference>
<dbReference type="InParanoid" id="F2LTM2"/>
<evidence type="ECO:0000256" key="11">
    <source>
        <dbReference type="ARBA" id="ARBA00023317"/>
    </source>
</evidence>
<dbReference type="InterPro" id="IPR003826">
    <property type="entry name" value="AdoMetDC_fam_prok"/>
</dbReference>
<feature type="chain" id="PRO_5034778580" description="S-adenosylmethionine decarboxylase beta chain" evidence="15">
    <location>
        <begin position="1"/>
        <end position="62"/>
    </location>
</feature>
<dbReference type="PANTHER" id="PTHR33866">
    <property type="entry name" value="S-ADENOSYLMETHIONINE DECARBOXYLASE PROENZYME"/>
    <property type="match status" value="1"/>
</dbReference>
<dbReference type="InterPro" id="IPR042286">
    <property type="entry name" value="AdoMetDC_C"/>
</dbReference>
<proteinExistence type="inferred from homology"/>
<evidence type="ECO:0000256" key="12">
    <source>
        <dbReference type="ARBA" id="ARBA00048112"/>
    </source>
</evidence>
<dbReference type="GO" id="GO:0004014">
    <property type="term" value="F:adenosylmethionine decarboxylase activity"/>
    <property type="evidence" value="ECO:0007669"/>
    <property type="project" value="UniProtKB-UniRule"/>
</dbReference>
<keyword evidence="6 15" id="KW-0745">Spermidine biosynthesis</keyword>
<evidence type="ECO:0000313" key="17">
    <source>
        <dbReference type="EMBL" id="AEA33367.1"/>
    </source>
</evidence>
<keyword evidence="4 15" id="KW-0210">Decarboxylase</keyword>
<evidence type="ECO:0000256" key="10">
    <source>
        <dbReference type="ARBA" id="ARBA00023270"/>
    </source>
</evidence>
<keyword evidence="18" id="KW-1185">Reference proteome</keyword>
<dbReference type="AlphaFoldDB" id="F2LTM2"/>
<keyword evidence="8 15" id="KW-0865">Zymogen</keyword>
<dbReference type="Proteomes" id="UP000008139">
    <property type="component" value="Chromosome"/>
</dbReference>
<feature type="active site" description="Proton donor; for catalytic activity" evidence="15">
    <location>
        <position position="83"/>
    </location>
</feature>
<dbReference type="RefSeq" id="WP_013681391.1">
    <property type="nucleotide sequence ID" value="NC_015318.1"/>
</dbReference>
<dbReference type="PANTHER" id="PTHR33866:SF2">
    <property type="entry name" value="S-ADENOSYLMETHIONINE DECARBOXYLASE PROENZYME"/>
    <property type="match status" value="1"/>
</dbReference>
<evidence type="ECO:0000256" key="5">
    <source>
        <dbReference type="ARBA" id="ARBA00022813"/>
    </source>
</evidence>
<evidence type="ECO:0000256" key="14">
    <source>
        <dbReference type="ARBA" id="ARBA00061583"/>
    </source>
</evidence>
<protein>
    <recommendedName>
        <fullName evidence="15">S-adenosylmethionine decarboxylase proenzyme</fullName>
        <shortName evidence="15">AdoMetDC</shortName>
        <shortName evidence="15">SAMDC</shortName>
        <ecNumber evidence="15">4.1.1.50</ecNumber>
    </recommendedName>
    <component>
        <recommendedName>
            <fullName evidence="15">S-adenosylmethionine decarboxylase beta chain</fullName>
        </recommendedName>
    </component>
    <component>
        <recommendedName>
            <fullName evidence="15">S-adenosylmethionine decarboxylase alpha chain</fullName>
        </recommendedName>
    </component>
</protein>
<dbReference type="Pfam" id="PF02675">
    <property type="entry name" value="AdoMet_dc"/>
    <property type="match status" value="1"/>
</dbReference>
<dbReference type="HAMAP" id="MF_00464">
    <property type="entry name" value="AdoMetDC_1"/>
    <property type="match status" value="1"/>
</dbReference>
<feature type="active site" description="Schiff-base intermediate with substrate; via pyruvic acid" evidence="15">
    <location>
        <position position="63"/>
    </location>
</feature>
<dbReference type="EC" id="4.1.1.50" evidence="15"/>
<keyword evidence="5 15" id="KW-0068">Autocatalytic cleavage</keyword>
<comment type="cofactor">
    <cofactor evidence="15">
        <name>pyruvate</name>
        <dbReference type="ChEBI" id="CHEBI:15361"/>
    </cofactor>
    <text evidence="15">Binds 1 pyruvoyl group covalently per subunit.</text>
</comment>
<feature type="chain" id="PRO_5034778582" description="S-adenosylmethionine decarboxylase alpha chain" evidence="15">
    <location>
        <begin position="63"/>
        <end position="140"/>
    </location>
</feature>
<evidence type="ECO:0000256" key="7">
    <source>
        <dbReference type="ARBA" id="ARBA00023115"/>
    </source>
</evidence>
<comment type="function">
    <text evidence="13 15">Catalyzes the decarboxylation of S-adenosylmethionine to S-adenosylmethioninamine (dcAdoMet), the propylamine donor required for the synthesis of the polyamines spermine and spermidine from the diamine putrescine.</text>
</comment>
<evidence type="ECO:0000256" key="2">
    <source>
        <dbReference type="ARBA" id="ARBA00011601"/>
    </source>
</evidence>
<organism evidence="16 18">
    <name type="scientific">Hippea maritima (strain ATCC 700847 / DSM 10411 / MH2)</name>
    <dbReference type="NCBI Taxonomy" id="760142"/>
    <lineage>
        <taxon>Bacteria</taxon>
        <taxon>Pseudomonadati</taxon>
        <taxon>Campylobacterota</taxon>
        <taxon>Desulfurellia</taxon>
        <taxon>Desulfurellales</taxon>
        <taxon>Hippeaceae</taxon>
        <taxon>Hippea</taxon>
    </lineage>
</organism>
<dbReference type="KEGG" id="hmr:Hipma_0391"/>
<comment type="catalytic activity">
    <reaction evidence="12 15">
        <text>S-adenosyl-L-methionine + H(+) = S-adenosyl 3-(methylsulfanyl)propylamine + CO2</text>
        <dbReference type="Rhea" id="RHEA:15981"/>
        <dbReference type="ChEBI" id="CHEBI:15378"/>
        <dbReference type="ChEBI" id="CHEBI:16526"/>
        <dbReference type="ChEBI" id="CHEBI:57443"/>
        <dbReference type="ChEBI" id="CHEBI:59789"/>
        <dbReference type="EC" id="4.1.1.50"/>
    </reaction>
</comment>
<dbReference type="OrthoDB" id="9793120at2"/>
<evidence type="ECO:0000256" key="4">
    <source>
        <dbReference type="ARBA" id="ARBA00022793"/>
    </source>
</evidence>
<dbReference type="UniPathway" id="UPA00331">
    <property type="reaction ID" value="UER00451"/>
</dbReference>
<dbReference type="eggNOG" id="COG1586">
    <property type="taxonomic scope" value="Bacteria"/>
</dbReference>
<comment type="subunit">
    <text evidence="2 15">Heterotetramer of two alpha and two beta chains arranged as a dimer of alpha/beta heterodimers.</text>
</comment>
<dbReference type="FunFam" id="3.30.360.110:FF:000001">
    <property type="entry name" value="S-adenosylmethionine decarboxylase proenzyme"/>
    <property type="match status" value="1"/>
</dbReference>
<feature type="site" description="Cleavage (non-hydrolytic); by autolysis" evidence="15">
    <location>
        <begin position="62"/>
        <end position="63"/>
    </location>
</feature>
<keyword evidence="10 15" id="KW-0704">Schiff base</keyword>
<gene>
    <name evidence="15" type="primary">speH</name>
    <name evidence="16" type="ordered locus">Hipma_0370</name>
    <name evidence="17" type="ordered locus">Hipma_0391</name>
</gene>